<evidence type="ECO:0008006" key="4">
    <source>
        <dbReference type="Google" id="ProtNLM"/>
    </source>
</evidence>
<reference evidence="2 3" key="1">
    <citation type="journal article" date="2015" name="Nature">
        <title>rRNA introns, odd ribosomes, and small enigmatic genomes across a large radiation of phyla.</title>
        <authorList>
            <person name="Brown C.T."/>
            <person name="Hug L.A."/>
            <person name="Thomas B.C."/>
            <person name="Sharon I."/>
            <person name="Castelle C.J."/>
            <person name="Singh A."/>
            <person name="Wilkins M.J."/>
            <person name="Williams K.H."/>
            <person name="Banfield J.F."/>
        </authorList>
    </citation>
    <scope>NUCLEOTIDE SEQUENCE [LARGE SCALE GENOMIC DNA]</scope>
    <source>
        <strain evidence="3">GW2011_GWA1_39_13</strain>
    </source>
</reference>
<dbReference type="InterPro" id="IPR015797">
    <property type="entry name" value="NUDIX_hydrolase-like_dom_sf"/>
</dbReference>
<feature type="compositionally biased region" description="Basic and acidic residues" evidence="1">
    <location>
        <begin position="28"/>
        <end position="45"/>
    </location>
</feature>
<gene>
    <name evidence="2" type="ORF">UT29_C0001G0054</name>
</gene>
<dbReference type="EMBL" id="LBWF01000001">
    <property type="protein sequence ID" value="KKR02574.1"/>
    <property type="molecule type" value="Genomic_DNA"/>
</dbReference>
<sequence>MCHGAFPPLTSEDSILLVHNISDADIARSKGRRVEPNKEGKERGKPAGFGLPGGGMKEEDFESPEEAARNELMGETGIRTLLTKPFLLELKGFKVDRDGEVIGRPFYFEKGAKPSVELQRGETVIENPIYLFRTSVDWTGSKLQQVFVEAKRNLSSGYTEEDLARDGVTVWLDDIDQIIEKLGADPNVNVNDMIERKGIVNVNERTLSRARAALFLGIEEFDEIDGLLIIPLRTLLGEIYNEEKRKPQDQRLFYTSHLRRLRKGFEEKGSLDAIMSAI</sequence>
<evidence type="ECO:0000313" key="3">
    <source>
        <dbReference type="Proteomes" id="UP000034845"/>
    </source>
</evidence>
<dbReference type="SUPFAM" id="SSF55811">
    <property type="entry name" value="Nudix"/>
    <property type="match status" value="1"/>
</dbReference>
<dbReference type="Gene3D" id="3.90.79.10">
    <property type="entry name" value="Nucleoside Triphosphate Pyrophosphohydrolase"/>
    <property type="match status" value="1"/>
</dbReference>
<evidence type="ECO:0000256" key="1">
    <source>
        <dbReference type="SAM" id="MobiDB-lite"/>
    </source>
</evidence>
<comment type="caution">
    <text evidence="2">The sequence shown here is derived from an EMBL/GenBank/DDBJ whole genome shotgun (WGS) entry which is preliminary data.</text>
</comment>
<feature type="region of interest" description="Disordered" evidence="1">
    <location>
        <begin position="28"/>
        <end position="60"/>
    </location>
</feature>
<organism evidence="2 3">
    <name type="scientific">Yanofskybacteria sp. (strain GW2011_GWA1_39_13)</name>
    <dbReference type="NCBI Taxonomy" id="1619019"/>
    <lineage>
        <taxon>Bacteria</taxon>
        <taxon>Candidatus Yanofskyibacteriota</taxon>
    </lineage>
</organism>
<accession>A0A0G0MES7</accession>
<name>A0A0G0MES7_YANXG</name>
<protein>
    <recommendedName>
        <fullName evidence="4">Nudix hydrolase domain-containing protein</fullName>
    </recommendedName>
</protein>
<dbReference type="AlphaFoldDB" id="A0A0G0MES7"/>
<dbReference type="Proteomes" id="UP000034845">
    <property type="component" value="Unassembled WGS sequence"/>
</dbReference>
<evidence type="ECO:0000313" key="2">
    <source>
        <dbReference type="EMBL" id="KKR02574.1"/>
    </source>
</evidence>
<proteinExistence type="predicted"/>